<dbReference type="Gene3D" id="3.40.630.30">
    <property type="match status" value="1"/>
</dbReference>
<evidence type="ECO:0000313" key="5">
    <source>
        <dbReference type="Proteomes" id="UP001316184"/>
    </source>
</evidence>
<dbReference type="Pfam" id="PF00583">
    <property type="entry name" value="Acetyltransf_1"/>
    <property type="match status" value="1"/>
</dbReference>
<dbReference type="InterPro" id="IPR016181">
    <property type="entry name" value="Acyl_CoA_acyltransferase"/>
</dbReference>
<dbReference type="PANTHER" id="PTHR43877">
    <property type="entry name" value="AMINOALKYLPHOSPHONATE N-ACETYLTRANSFERASE-RELATED-RELATED"/>
    <property type="match status" value="1"/>
</dbReference>
<dbReference type="PROSITE" id="PS51186">
    <property type="entry name" value="GNAT"/>
    <property type="match status" value="1"/>
</dbReference>
<dbReference type="CDD" id="cd04301">
    <property type="entry name" value="NAT_SF"/>
    <property type="match status" value="1"/>
</dbReference>
<keyword evidence="5" id="KW-1185">Reference proteome</keyword>
<dbReference type="Proteomes" id="UP001316184">
    <property type="component" value="Chromosome"/>
</dbReference>
<dbReference type="SUPFAM" id="SSF55729">
    <property type="entry name" value="Acyl-CoA N-acyltransferases (Nat)"/>
    <property type="match status" value="1"/>
</dbReference>
<dbReference type="RefSeq" id="WP_232400954.1">
    <property type="nucleotide sequence ID" value="NZ_CP102173.1"/>
</dbReference>
<dbReference type="InterPro" id="IPR000182">
    <property type="entry name" value="GNAT_dom"/>
</dbReference>
<evidence type="ECO:0000256" key="1">
    <source>
        <dbReference type="ARBA" id="ARBA00022679"/>
    </source>
</evidence>
<keyword evidence="1" id="KW-0808">Transferase</keyword>
<evidence type="ECO:0000259" key="3">
    <source>
        <dbReference type="PROSITE" id="PS51186"/>
    </source>
</evidence>
<dbReference type="EMBL" id="CP102173">
    <property type="protein sequence ID" value="UUP13105.1"/>
    <property type="molecule type" value="Genomic_DNA"/>
</dbReference>
<evidence type="ECO:0000313" key="4">
    <source>
        <dbReference type="EMBL" id="UUP13105.1"/>
    </source>
</evidence>
<protein>
    <submittedName>
        <fullName evidence="4">GNAT family N-acetyltransferase</fullName>
    </submittedName>
</protein>
<name>A0ABY5M804_9ACTN</name>
<accession>A0ABY5M804</accession>
<keyword evidence="2" id="KW-0012">Acyltransferase</keyword>
<evidence type="ECO:0000256" key="2">
    <source>
        <dbReference type="ARBA" id="ARBA00023315"/>
    </source>
</evidence>
<proteinExistence type="predicted"/>
<reference evidence="4 5" key="1">
    <citation type="submission" date="2022-08" db="EMBL/GenBank/DDBJ databases">
        <title>novel species in genus Aeromicrobium.</title>
        <authorList>
            <person name="Ye L."/>
        </authorList>
    </citation>
    <scope>NUCLEOTIDE SEQUENCE [LARGE SCALE GENOMIC DNA]</scope>
    <source>
        <strain evidence="5">zg-Y1379</strain>
    </source>
</reference>
<feature type="domain" description="N-acetyltransferase" evidence="3">
    <location>
        <begin position="5"/>
        <end position="156"/>
    </location>
</feature>
<gene>
    <name evidence="4" type="ORF">NQV15_14765</name>
</gene>
<dbReference type="PANTHER" id="PTHR43877:SF2">
    <property type="entry name" value="AMINOALKYLPHOSPHONATE N-ACETYLTRANSFERASE-RELATED"/>
    <property type="match status" value="1"/>
</dbReference>
<organism evidence="4 5">
    <name type="scientific">Aeromicrobium wangtongii</name>
    <dbReference type="NCBI Taxonomy" id="2969247"/>
    <lineage>
        <taxon>Bacteria</taxon>
        <taxon>Bacillati</taxon>
        <taxon>Actinomycetota</taxon>
        <taxon>Actinomycetes</taxon>
        <taxon>Propionibacteriales</taxon>
        <taxon>Nocardioidaceae</taxon>
        <taxon>Aeromicrobium</taxon>
    </lineage>
</organism>
<sequence>MTGDLRLERVAFDQPDAVALRDAMVDEVNAVYGSQRDYGSNGGAKGIDPASVVATIVGYVGERPVAHALLRRLGDDIEIKRMYVRPEARGQGGADALMAALEDEARAAGARRLILHTGDRQDAAIRIYQRHGYTPIEVYQPYVGMPASLCFEKLLG</sequence>
<dbReference type="InterPro" id="IPR050832">
    <property type="entry name" value="Bact_Acetyltransf"/>
</dbReference>